<dbReference type="PROSITE" id="PS51184">
    <property type="entry name" value="JMJC"/>
    <property type="match status" value="1"/>
</dbReference>
<protein>
    <submittedName>
        <fullName evidence="2">Cupin-like domain-containing protein</fullName>
    </submittedName>
</protein>
<name>A0ABZ2LRF9_9BACT</name>
<accession>A0ABZ2LRF9</accession>
<evidence type="ECO:0000259" key="1">
    <source>
        <dbReference type="PROSITE" id="PS51184"/>
    </source>
</evidence>
<dbReference type="InterPro" id="IPR003347">
    <property type="entry name" value="JmjC_dom"/>
</dbReference>
<keyword evidence="3" id="KW-1185">Reference proteome</keyword>
<dbReference type="Gene3D" id="2.60.120.650">
    <property type="entry name" value="Cupin"/>
    <property type="match status" value="1"/>
</dbReference>
<evidence type="ECO:0000313" key="2">
    <source>
        <dbReference type="EMBL" id="WXB11741.1"/>
    </source>
</evidence>
<feature type="domain" description="JmjC" evidence="1">
    <location>
        <begin position="87"/>
        <end position="245"/>
    </location>
</feature>
<dbReference type="SMART" id="SM00558">
    <property type="entry name" value="JmjC"/>
    <property type="match status" value="1"/>
</dbReference>
<evidence type="ECO:0000313" key="3">
    <source>
        <dbReference type="Proteomes" id="UP001370348"/>
    </source>
</evidence>
<dbReference type="RefSeq" id="WP_394821363.1">
    <property type="nucleotide sequence ID" value="NZ_CP089984.1"/>
</dbReference>
<dbReference type="InterPro" id="IPR041667">
    <property type="entry name" value="Cupin_8"/>
</dbReference>
<dbReference type="EMBL" id="CP089984">
    <property type="protein sequence ID" value="WXB11741.1"/>
    <property type="molecule type" value="Genomic_DNA"/>
</dbReference>
<gene>
    <name evidence="2" type="ORF">LZC94_28265</name>
</gene>
<dbReference type="PANTHER" id="PTHR12461:SF105">
    <property type="entry name" value="HYPOXIA-INDUCIBLE FACTOR 1-ALPHA INHIBITOR"/>
    <property type="match status" value="1"/>
</dbReference>
<sequence>MPAPSREAFEGDIVPAQRPVIFTGLFAGEPVDAIRSLEQAVEAWGSVPLAISQEYSHNDFESQRDGYDVPDRKMSLAEYADFIAREPGTRWMCTEQRTPEHVARSFRRTSLAGVLEEDGDDVPSFFFFGNGGNHANFHFDGDMRATLLHHVAGRKRVFLVPPHEAEKMMPVKNFSRWLFYRFTEEERARFLAFADGWSAALEPGETLFIPTAWWHHLDYVEPAISINFRLRRNKALQLLGSGKLHIDHKLQALAVRMLQPLPADRDRFERIVRALAEPLSPADKLRAMARLYDRLLDELRAETGARAITGRLTDDETSLWARGLRRGTLYPERAVATSVES</sequence>
<dbReference type="PANTHER" id="PTHR12461">
    <property type="entry name" value="HYPOXIA-INDUCIBLE FACTOR 1 ALPHA INHIBITOR-RELATED"/>
    <property type="match status" value="1"/>
</dbReference>
<reference evidence="2 3" key="1">
    <citation type="submission" date="2021-12" db="EMBL/GenBank/DDBJ databases">
        <title>Discovery of the Pendulisporaceae a myxobacterial family with distinct sporulation behavior and unique specialized metabolism.</title>
        <authorList>
            <person name="Garcia R."/>
            <person name="Popoff A."/>
            <person name="Bader C.D."/>
            <person name="Loehr J."/>
            <person name="Walesch S."/>
            <person name="Walt C."/>
            <person name="Boldt J."/>
            <person name="Bunk B."/>
            <person name="Haeckl F.J.F.P.J."/>
            <person name="Gunesch A.P."/>
            <person name="Birkelbach J."/>
            <person name="Nuebel U."/>
            <person name="Pietschmann T."/>
            <person name="Bach T."/>
            <person name="Mueller R."/>
        </authorList>
    </citation>
    <scope>NUCLEOTIDE SEQUENCE [LARGE SCALE GENOMIC DNA]</scope>
    <source>
        <strain evidence="2 3">MSr11954</strain>
    </source>
</reference>
<organism evidence="2 3">
    <name type="scientific">Pendulispora albinea</name>
    <dbReference type="NCBI Taxonomy" id="2741071"/>
    <lineage>
        <taxon>Bacteria</taxon>
        <taxon>Pseudomonadati</taxon>
        <taxon>Myxococcota</taxon>
        <taxon>Myxococcia</taxon>
        <taxon>Myxococcales</taxon>
        <taxon>Sorangiineae</taxon>
        <taxon>Pendulisporaceae</taxon>
        <taxon>Pendulispora</taxon>
    </lineage>
</organism>
<proteinExistence type="predicted"/>
<dbReference type="Pfam" id="PF13621">
    <property type="entry name" value="Cupin_8"/>
    <property type="match status" value="1"/>
</dbReference>
<dbReference type="SUPFAM" id="SSF51197">
    <property type="entry name" value="Clavaminate synthase-like"/>
    <property type="match status" value="1"/>
</dbReference>
<dbReference type="Proteomes" id="UP001370348">
    <property type="component" value="Chromosome"/>
</dbReference>